<evidence type="ECO:0000313" key="1">
    <source>
        <dbReference type="EMBL" id="ABX49316.1"/>
    </source>
</evidence>
<accession>A9L171</accession>
<dbReference type="KEGG" id="sbn:Sbal195_2147"/>
<name>A9L171_SHEB9</name>
<protein>
    <recommendedName>
        <fullName evidence="3">DUF3168 domain-containing protein</fullName>
    </recommendedName>
</protein>
<dbReference type="EMBL" id="CP000891">
    <property type="protein sequence ID" value="ABX49316.1"/>
    <property type="molecule type" value="Genomic_DNA"/>
</dbReference>
<dbReference type="AlphaFoldDB" id="A9L171"/>
<gene>
    <name evidence="1" type="ordered locus">Sbal195_2147</name>
</gene>
<evidence type="ECO:0008006" key="3">
    <source>
        <dbReference type="Google" id="ProtNLM"/>
    </source>
</evidence>
<sequence>MFEIKDNYLAAGDALTQLLEPLVMSQKLKKVYQANELSEVDERSQITPAAHVLYMGDMLADTAQGGNTSQIKQTWLVVLACRLSIHEGQAGELLVSLLNAIVGKFIAVDGQMLGPFVRVNSPIKPRFTKSHGYYPVAVSVQLRFKTS</sequence>
<dbReference type="GeneID" id="11772295"/>
<dbReference type="Pfam" id="PF23840">
    <property type="entry name" value="Phage_tail_terminator"/>
    <property type="match status" value="1"/>
</dbReference>
<organism evidence="1 2">
    <name type="scientific">Shewanella baltica (strain OS195)</name>
    <dbReference type="NCBI Taxonomy" id="399599"/>
    <lineage>
        <taxon>Bacteria</taxon>
        <taxon>Pseudomonadati</taxon>
        <taxon>Pseudomonadota</taxon>
        <taxon>Gammaproteobacteria</taxon>
        <taxon>Alteromonadales</taxon>
        <taxon>Shewanellaceae</taxon>
        <taxon>Shewanella</taxon>
    </lineage>
</organism>
<dbReference type="InterPro" id="IPR056912">
    <property type="entry name" value="Phage_JBD30_tail_term-like"/>
</dbReference>
<proteinExistence type="predicted"/>
<dbReference type="RefSeq" id="WP_012197087.1">
    <property type="nucleotide sequence ID" value="NC_009997.1"/>
</dbReference>
<dbReference type="Proteomes" id="UP000000770">
    <property type="component" value="Chromosome"/>
</dbReference>
<evidence type="ECO:0000313" key="2">
    <source>
        <dbReference type="Proteomes" id="UP000000770"/>
    </source>
</evidence>
<dbReference type="HOGENOM" id="CLU_1766756_0_0_6"/>
<reference evidence="1 2" key="1">
    <citation type="submission" date="2007-11" db="EMBL/GenBank/DDBJ databases">
        <title>Complete sequence of chromosome of Shewanella baltica OS195.</title>
        <authorList>
            <consortium name="US DOE Joint Genome Institute"/>
            <person name="Copeland A."/>
            <person name="Lucas S."/>
            <person name="Lapidus A."/>
            <person name="Barry K."/>
            <person name="Glavina del Rio T."/>
            <person name="Dalin E."/>
            <person name="Tice H."/>
            <person name="Pitluck S."/>
            <person name="Chain P."/>
            <person name="Malfatti S."/>
            <person name="Shin M."/>
            <person name="Vergez L."/>
            <person name="Schmutz J."/>
            <person name="Larimer F."/>
            <person name="Land M."/>
            <person name="Hauser L."/>
            <person name="Kyrpides N."/>
            <person name="Kim E."/>
            <person name="Brettar I."/>
            <person name="Rodrigues J."/>
            <person name="Konstantinidis K."/>
            <person name="Klappenbach J."/>
            <person name="Hofle M."/>
            <person name="Tiedje J."/>
            <person name="Richardson P."/>
        </authorList>
    </citation>
    <scope>NUCLEOTIDE SEQUENCE [LARGE SCALE GENOMIC DNA]</scope>
    <source>
        <strain evidence="1 2">OS195</strain>
    </source>
</reference>